<sequence length="501" mass="57055">MRELNEYTESTSEYELFSHIYDRILGKEITTFSALKEYMAPILKDKRTHPVVMRGFELIKCLNWGFFSGISKETHRKIWRELVIPDQHFPDAGNLKRTISISNLYVAMLDIHGYTKFCQDSRKNLSMLHTLDKTINNEIRKISTQCSAVSQRERGDEIVLVSASATDAITAALSIIDYFAMTNVVNDPAISTQRTGDAEILPVFKISAGIAGGNTSIPLIVTEAGNLSGFLLNTAARLQARANELSPKESRVMITKQVYINYAKENSVTKSPICRSNAVYFFDTGLIEFKGVMLPTCEVVFKKEERYKEKFSEEMNKLYTSIRESLWEQKVYLDLMDVIAKTAAVMPQFKVVPKKPINGIALFTNDSVMQLCRIAIKAYLQDEDYPYAVELLREFIAIMEEIPGFDRLILDYTGGIAEKYEMLLKNYEAAIDKQVDEKITTIFTGNHLKTYYAAKNGVAIYEKMRTIARKSPGIAKKKVLWYTLIKQNKDRMTLTIYSGKK</sequence>
<keyword evidence="2" id="KW-1185">Reference proteome</keyword>
<evidence type="ECO:0000313" key="1">
    <source>
        <dbReference type="EMBL" id="QQO11055.1"/>
    </source>
</evidence>
<reference evidence="1" key="1">
    <citation type="submission" date="2021-01" db="EMBL/GenBank/DDBJ databases">
        <title>Description of Breznakiella homolactica.</title>
        <authorList>
            <person name="Song Y."/>
            <person name="Brune A."/>
        </authorList>
    </citation>
    <scope>NUCLEOTIDE SEQUENCE</scope>
    <source>
        <strain evidence="1">RmG30</strain>
    </source>
</reference>
<proteinExistence type="predicted"/>
<dbReference type="Proteomes" id="UP000595917">
    <property type="component" value="Chromosome"/>
</dbReference>
<dbReference type="RefSeq" id="WP_215628364.1">
    <property type="nucleotide sequence ID" value="NZ_CP067089.2"/>
</dbReference>
<dbReference type="AlphaFoldDB" id="A0A7T7XRB0"/>
<name>A0A7T7XRB0_9SPIR</name>
<dbReference type="KEGG" id="bhc:JFL75_09100"/>
<accession>A0A7T7XRB0</accession>
<dbReference type="Gene3D" id="3.30.70.1230">
    <property type="entry name" value="Nucleotide cyclase"/>
    <property type="match status" value="1"/>
</dbReference>
<evidence type="ECO:0008006" key="3">
    <source>
        <dbReference type="Google" id="ProtNLM"/>
    </source>
</evidence>
<organism evidence="1 2">
    <name type="scientific">Breznakiella homolactica</name>
    <dbReference type="NCBI Taxonomy" id="2798577"/>
    <lineage>
        <taxon>Bacteria</taxon>
        <taxon>Pseudomonadati</taxon>
        <taxon>Spirochaetota</taxon>
        <taxon>Spirochaetia</taxon>
        <taxon>Spirochaetales</taxon>
        <taxon>Breznakiellaceae</taxon>
        <taxon>Breznakiella</taxon>
    </lineage>
</organism>
<protein>
    <recommendedName>
        <fullName evidence="3">Guanylate cyclase domain-containing protein</fullName>
    </recommendedName>
</protein>
<dbReference type="SUPFAM" id="SSF55073">
    <property type="entry name" value="Nucleotide cyclase"/>
    <property type="match status" value="1"/>
</dbReference>
<gene>
    <name evidence="1" type="ORF">JFL75_09100</name>
</gene>
<dbReference type="InterPro" id="IPR029787">
    <property type="entry name" value="Nucleotide_cyclase"/>
</dbReference>
<dbReference type="EMBL" id="CP067089">
    <property type="protein sequence ID" value="QQO11055.1"/>
    <property type="molecule type" value="Genomic_DNA"/>
</dbReference>
<evidence type="ECO:0000313" key="2">
    <source>
        <dbReference type="Proteomes" id="UP000595917"/>
    </source>
</evidence>